<feature type="domain" description="NfeD-like C-terminal" evidence="6">
    <location>
        <begin position="84"/>
        <end position="139"/>
    </location>
</feature>
<name>A0A6N3A153_9CLOT</name>
<comment type="subcellular location">
    <subcellularLocation>
        <location evidence="1">Membrane</location>
        <topology evidence="1">Multi-pass membrane protein</topology>
    </subcellularLocation>
</comment>
<dbReference type="InterPro" id="IPR002810">
    <property type="entry name" value="NfeD-like_C"/>
</dbReference>
<organism evidence="7">
    <name type="scientific">Clostridium tertium</name>
    <dbReference type="NCBI Taxonomy" id="1559"/>
    <lineage>
        <taxon>Bacteria</taxon>
        <taxon>Bacillati</taxon>
        <taxon>Bacillota</taxon>
        <taxon>Clostridia</taxon>
        <taxon>Eubacteriales</taxon>
        <taxon>Clostridiaceae</taxon>
        <taxon>Clostridium</taxon>
    </lineage>
</organism>
<dbReference type="EMBL" id="CACRTO010000008">
    <property type="protein sequence ID" value="VYT84583.1"/>
    <property type="molecule type" value="Genomic_DNA"/>
</dbReference>
<evidence type="ECO:0000256" key="2">
    <source>
        <dbReference type="ARBA" id="ARBA00022692"/>
    </source>
</evidence>
<evidence type="ECO:0000256" key="3">
    <source>
        <dbReference type="ARBA" id="ARBA00022989"/>
    </source>
</evidence>
<feature type="transmembrane region" description="Helical" evidence="5">
    <location>
        <begin position="5"/>
        <end position="38"/>
    </location>
</feature>
<evidence type="ECO:0000256" key="4">
    <source>
        <dbReference type="ARBA" id="ARBA00023136"/>
    </source>
</evidence>
<dbReference type="AlphaFoldDB" id="A0A6N3A153"/>
<keyword evidence="3 5" id="KW-1133">Transmembrane helix</keyword>
<evidence type="ECO:0000256" key="5">
    <source>
        <dbReference type="SAM" id="Phobius"/>
    </source>
</evidence>
<dbReference type="InterPro" id="IPR052165">
    <property type="entry name" value="Membrane_assoc_protease"/>
</dbReference>
<dbReference type="InterPro" id="IPR012340">
    <property type="entry name" value="NA-bd_OB-fold"/>
</dbReference>
<dbReference type="PANTHER" id="PTHR33507:SF3">
    <property type="entry name" value="INNER MEMBRANE PROTEIN YBBJ"/>
    <property type="match status" value="1"/>
</dbReference>
<dbReference type="Gene3D" id="2.40.50.140">
    <property type="entry name" value="Nucleic acid-binding proteins"/>
    <property type="match status" value="1"/>
</dbReference>
<keyword evidence="4 5" id="KW-0472">Membrane</keyword>
<gene>
    <name evidence="7" type="primary">ybbJ</name>
    <name evidence="7" type="ORF">CTLFYP3_00820</name>
</gene>
<feature type="transmembrane region" description="Helical" evidence="5">
    <location>
        <begin position="44"/>
        <end position="68"/>
    </location>
</feature>
<keyword evidence="2 5" id="KW-0812">Transmembrane</keyword>
<evidence type="ECO:0000259" key="6">
    <source>
        <dbReference type="Pfam" id="PF01957"/>
    </source>
</evidence>
<evidence type="ECO:0000256" key="1">
    <source>
        <dbReference type="ARBA" id="ARBA00004141"/>
    </source>
</evidence>
<accession>A0A6N3A153</accession>
<sequence>MSAVIFWIIIAAVVIAIDIITSNFLFVWFAVGALAAMIAELVGLSFSIQVIIFLVVNLITILIGYPWAKKKFKKVVNRTPLMEETYIGRVMEAEEDIKDRAKVKVDGIYWTVLNNGEEIKKGEHFKIIGIEGIKLTIKKEEE</sequence>
<protein>
    <submittedName>
        <fullName evidence="7">Inner membrane protein YbbJ</fullName>
    </submittedName>
</protein>
<dbReference type="SUPFAM" id="SSF141322">
    <property type="entry name" value="NfeD domain-like"/>
    <property type="match status" value="1"/>
</dbReference>
<proteinExistence type="predicted"/>
<dbReference type="GO" id="GO:0005886">
    <property type="term" value="C:plasma membrane"/>
    <property type="evidence" value="ECO:0007669"/>
    <property type="project" value="TreeGrafter"/>
</dbReference>
<evidence type="ECO:0000313" key="7">
    <source>
        <dbReference type="EMBL" id="VYT84583.1"/>
    </source>
</evidence>
<dbReference type="Pfam" id="PF01957">
    <property type="entry name" value="NfeD"/>
    <property type="match status" value="1"/>
</dbReference>
<dbReference type="PANTHER" id="PTHR33507">
    <property type="entry name" value="INNER MEMBRANE PROTEIN YBBJ"/>
    <property type="match status" value="1"/>
</dbReference>
<dbReference type="RefSeq" id="WP_156625258.1">
    <property type="nucleotide sequence ID" value="NZ_CACRTO010000008.1"/>
</dbReference>
<reference evidence="7" key="1">
    <citation type="submission" date="2019-11" db="EMBL/GenBank/DDBJ databases">
        <authorList>
            <person name="Feng L."/>
        </authorList>
    </citation>
    <scope>NUCLEOTIDE SEQUENCE</scope>
    <source>
        <strain evidence="7">CTertiumLFYP3</strain>
    </source>
</reference>